<dbReference type="RefSeq" id="WP_118921845.1">
    <property type="nucleotide sequence ID" value="NZ_QXGH01000009.1"/>
</dbReference>
<evidence type="ECO:0000313" key="3">
    <source>
        <dbReference type="Proteomes" id="UP000283644"/>
    </source>
</evidence>
<dbReference type="Proteomes" id="UP000283644">
    <property type="component" value="Unassembled WGS sequence"/>
</dbReference>
<name>A0A417Y713_9ACTN</name>
<keyword evidence="3" id="KW-1185">Reference proteome</keyword>
<organism evidence="2 3">
    <name type="scientific">Nocardioides immobilis</name>
    <dbReference type="NCBI Taxonomy" id="2049295"/>
    <lineage>
        <taxon>Bacteria</taxon>
        <taxon>Bacillati</taxon>
        <taxon>Actinomycetota</taxon>
        <taxon>Actinomycetes</taxon>
        <taxon>Propionibacteriales</taxon>
        <taxon>Nocardioidaceae</taxon>
        <taxon>Nocardioides</taxon>
    </lineage>
</organism>
<comment type="caution">
    <text evidence="2">The sequence shown here is derived from an EMBL/GenBank/DDBJ whole genome shotgun (WGS) entry which is preliminary data.</text>
</comment>
<dbReference type="OrthoDB" id="5197779at2"/>
<reference evidence="2 3" key="1">
    <citation type="submission" date="2018-09" db="EMBL/GenBank/DDBJ databases">
        <title>Genome sequencing of Nocardioides immobilis CCTCC AB 2017083 for comparison to Nocardioides silvaticus.</title>
        <authorList>
            <person name="Li C."/>
            <person name="Wang G."/>
        </authorList>
    </citation>
    <scope>NUCLEOTIDE SEQUENCE [LARGE SCALE GENOMIC DNA]</scope>
    <source>
        <strain evidence="2 3">CCTCC AB 2017083</strain>
    </source>
</reference>
<protein>
    <submittedName>
        <fullName evidence="2">Uncharacterized protein</fullName>
    </submittedName>
</protein>
<sequence length="78" mass="8183">MSAALVSAALAVLMLAVGRWGLRNTASLVPDRVAGSVRDRQERSLRRGAWLCLAMALLFATLAVLATVGTIADASTTR</sequence>
<keyword evidence="1" id="KW-1133">Transmembrane helix</keyword>
<keyword evidence="1" id="KW-0812">Transmembrane</keyword>
<gene>
    <name evidence="2" type="ORF">D0Z08_01180</name>
</gene>
<evidence type="ECO:0000256" key="1">
    <source>
        <dbReference type="SAM" id="Phobius"/>
    </source>
</evidence>
<evidence type="ECO:0000313" key="2">
    <source>
        <dbReference type="EMBL" id="RHW28518.1"/>
    </source>
</evidence>
<proteinExistence type="predicted"/>
<accession>A0A417Y713</accession>
<keyword evidence="1" id="KW-0472">Membrane</keyword>
<dbReference type="AlphaFoldDB" id="A0A417Y713"/>
<feature type="transmembrane region" description="Helical" evidence="1">
    <location>
        <begin position="48"/>
        <end position="72"/>
    </location>
</feature>
<dbReference type="EMBL" id="QXGH01000009">
    <property type="protein sequence ID" value="RHW28518.1"/>
    <property type="molecule type" value="Genomic_DNA"/>
</dbReference>